<dbReference type="AlphaFoldDB" id="A0A645I101"/>
<proteinExistence type="predicted"/>
<name>A0A645I101_9ZZZZ</name>
<comment type="caution">
    <text evidence="1">The sequence shown here is derived from an EMBL/GenBank/DDBJ whole genome shotgun (WGS) entry which is preliminary data.</text>
</comment>
<accession>A0A645I101</accession>
<organism evidence="1">
    <name type="scientific">bioreactor metagenome</name>
    <dbReference type="NCBI Taxonomy" id="1076179"/>
    <lineage>
        <taxon>unclassified sequences</taxon>
        <taxon>metagenomes</taxon>
        <taxon>ecological metagenomes</taxon>
    </lineage>
</organism>
<sequence length="154" mass="16996">MPHQHICVARRAIHIADQGVEPHQARGKVIVHHVHCRVKVDGARQIVQPHVQPVAGANQVLNLGVGLGAGQVAVQVQQHDFRHRQAQRTCHAARDDLGHQRAHALPGAPELEHIGAQVVGLDNRRHGAAFTQRRDIALHQHRAQLQGFSVHGKW</sequence>
<protein>
    <submittedName>
        <fullName evidence="1">Uncharacterized protein</fullName>
    </submittedName>
</protein>
<reference evidence="1" key="1">
    <citation type="submission" date="2019-08" db="EMBL/GenBank/DDBJ databases">
        <authorList>
            <person name="Kucharzyk K."/>
            <person name="Murdoch R.W."/>
            <person name="Higgins S."/>
            <person name="Loffler F."/>
        </authorList>
    </citation>
    <scope>NUCLEOTIDE SEQUENCE</scope>
</reference>
<gene>
    <name evidence="1" type="ORF">SDC9_192522</name>
</gene>
<dbReference type="EMBL" id="VSSQ01104495">
    <property type="protein sequence ID" value="MPN44955.1"/>
    <property type="molecule type" value="Genomic_DNA"/>
</dbReference>
<evidence type="ECO:0000313" key="1">
    <source>
        <dbReference type="EMBL" id="MPN44955.1"/>
    </source>
</evidence>